<evidence type="ECO:0000313" key="1">
    <source>
        <dbReference type="EMBL" id="CAD7651992.1"/>
    </source>
</evidence>
<proteinExistence type="predicted"/>
<gene>
    <name evidence="1" type="ORF">ONB1V03_LOCUS8660</name>
</gene>
<sequence length="98" mass="11109">MCLRNQNLEPIVLEESYLRIDRTGRSDAPLACTDGTALSICRAASKSIKSLHILTSVWMREWYKSGRKADTCARDVLFRRNADVKSSQTDRKSSCCDH</sequence>
<name>A0A7R9M218_9ACAR</name>
<evidence type="ECO:0000313" key="2">
    <source>
        <dbReference type="Proteomes" id="UP000728032"/>
    </source>
</evidence>
<organism evidence="1">
    <name type="scientific">Oppiella nova</name>
    <dbReference type="NCBI Taxonomy" id="334625"/>
    <lineage>
        <taxon>Eukaryota</taxon>
        <taxon>Metazoa</taxon>
        <taxon>Ecdysozoa</taxon>
        <taxon>Arthropoda</taxon>
        <taxon>Chelicerata</taxon>
        <taxon>Arachnida</taxon>
        <taxon>Acari</taxon>
        <taxon>Acariformes</taxon>
        <taxon>Sarcoptiformes</taxon>
        <taxon>Oribatida</taxon>
        <taxon>Brachypylina</taxon>
        <taxon>Oppioidea</taxon>
        <taxon>Oppiidae</taxon>
        <taxon>Oppiella</taxon>
    </lineage>
</organism>
<protein>
    <submittedName>
        <fullName evidence="1">Uncharacterized protein</fullName>
    </submittedName>
</protein>
<accession>A0A7R9M218</accession>
<dbReference type="EMBL" id="OC919874">
    <property type="protein sequence ID" value="CAD7651992.1"/>
    <property type="molecule type" value="Genomic_DNA"/>
</dbReference>
<dbReference type="AlphaFoldDB" id="A0A7R9M218"/>
<dbReference type="Proteomes" id="UP000728032">
    <property type="component" value="Unassembled WGS sequence"/>
</dbReference>
<reference evidence="1" key="1">
    <citation type="submission" date="2020-11" db="EMBL/GenBank/DDBJ databases">
        <authorList>
            <person name="Tran Van P."/>
        </authorList>
    </citation>
    <scope>NUCLEOTIDE SEQUENCE</scope>
</reference>
<dbReference type="EMBL" id="CAJPVJ010005049">
    <property type="protein sequence ID" value="CAG2169176.1"/>
    <property type="molecule type" value="Genomic_DNA"/>
</dbReference>
<keyword evidence="2" id="KW-1185">Reference proteome</keyword>